<accession>A0A0H2MB30</accession>
<sequence>MEYQLNTSGTSVEISLTGELSFSDLKTFRELLTDTINASSAGAKQWILNLVNLKYIDSAGLGLVLRMKATAEKEQKELTIRAAESGDVAQALEITKFHELINLEKN</sequence>
<dbReference type="SUPFAM" id="SSF52091">
    <property type="entry name" value="SpoIIaa-like"/>
    <property type="match status" value="1"/>
</dbReference>
<keyword evidence="5" id="KW-1185">Reference proteome</keyword>
<dbReference type="RefSeq" id="WP_047765623.1">
    <property type="nucleotide sequence ID" value="NZ_LAQL01000016.1"/>
</dbReference>
<dbReference type="PROSITE" id="PS50801">
    <property type="entry name" value="STAS"/>
    <property type="match status" value="1"/>
</dbReference>
<dbReference type="OrthoDB" id="7357598at2"/>
<comment type="similarity">
    <text evidence="1 2">Belongs to the anti-sigma-factor antagonist family.</text>
</comment>
<dbReference type="GO" id="GO:0043856">
    <property type="term" value="F:anti-sigma factor antagonist activity"/>
    <property type="evidence" value="ECO:0007669"/>
    <property type="project" value="InterPro"/>
</dbReference>
<evidence type="ECO:0000259" key="3">
    <source>
        <dbReference type="PROSITE" id="PS50801"/>
    </source>
</evidence>
<organism evidence="4 5">
    <name type="scientific">Kiloniella spongiae</name>
    <dbReference type="NCBI Taxonomy" id="1489064"/>
    <lineage>
        <taxon>Bacteria</taxon>
        <taxon>Pseudomonadati</taxon>
        <taxon>Pseudomonadota</taxon>
        <taxon>Alphaproteobacteria</taxon>
        <taxon>Rhodospirillales</taxon>
        <taxon>Kiloniellaceae</taxon>
        <taxon>Kiloniella</taxon>
    </lineage>
</organism>
<evidence type="ECO:0000313" key="5">
    <source>
        <dbReference type="Proteomes" id="UP000035444"/>
    </source>
</evidence>
<evidence type="ECO:0000313" key="4">
    <source>
        <dbReference type="EMBL" id="KLN59391.1"/>
    </source>
</evidence>
<dbReference type="Gene3D" id="3.30.750.24">
    <property type="entry name" value="STAS domain"/>
    <property type="match status" value="1"/>
</dbReference>
<comment type="caution">
    <text evidence="4">The sequence shown here is derived from an EMBL/GenBank/DDBJ whole genome shotgun (WGS) entry which is preliminary data.</text>
</comment>
<reference evidence="4 5" key="1">
    <citation type="submission" date="2015-03" db="EMBL/GenBank/DDBJ databases">
        <title>Genome Sequence of Kiloniella spongiae MEBiC09566, isolated from a marine sponge.</title>
        <authorList>
            <person name="Shao Z."/>
            <person name="Wang L."/>
            <person name="Li X."/>
        </authorList>
    </citation>
    <scope>NUCLEOTIDE SEQUENCE [LARGE SCALE GENOMIC DNA]</scope>
    <source>
        <strain evidence="4 5">MEBiC09566</strain>
    </source>
</reference>
<dbReference type="CDD" id="cd07043">
    <property type="entry name" value="STAS_anti-anti-sigma_factors"/>
    <property type="match status" value="1"/>
</dbReference>
<dbReference type="InterPro" id="IPR003658">
    <property type="entry name" value="Anti-sigma_ant"/>
</dbReference>
<dbReference type="Pfam" id="PF13466">
    <property type="entry name" value="STAS_2"/>
    <property type="match status" value="1"/>
</dbReference>
<dbReference type="EMBL" id="LAQL01000016">
    <property type="protein sequence ID" value="KLN59391.1"/>
    <property type="molecule type" value="Genomic_DNA"/>
</dbReference>
<dbReference type="InterPro" id="IPR036513">
    <property type="entry name" value="STAS_dom_sf"/>
</dbReference>
<dbReference type="NCBIfam" id="TIGR00377">
    <property type="entry name" value="ant_ant_sig"/>
    <property type="match status" value="1"/>
</dbReference>
<dbReference type="PANTHER" id="PTHR33495">
    <property type="entry name" value="ANTI-SIGMA FACTOR ANTAGONIST TM_1081-RELATED-RELATED"/>
    <property type="match status" value="1"/>
</dbReference>
<protein>
    <recommendedName>
        <fullName evidence="2">Anti-sigma factor antagonist</fullName>
    </recommendedName>
</protein>
<evidence type="ECO:0000256" key="1">
    <source>
        <dbReference type="ARBA" id="ARBA00009013"/>
    </source>
</evidence>
<dbReference type="InterPro" id="IPR002645">
    <property type="entry name" value="STAS_dom"/>
</dbReference>
<gene>
    <name evidence="4" type="ORF">WH96_18005</name>
</gene>
<proteinExistence type="inferred from homology"/>
<evidence type="ECO:0000256" key="2">
    <source>
        <dbReference type="RuleBase" id="RU003749"/>
    </source>
</evidence>
<dbReference type="PANTHER" id="PTHR33495:SF15">
    <property type="entry name" value="STAS DOMAIN-CONTAINING PROTEIN"/>
    <property type="match status" value="1"/>
</dbReference>
<dbReference type="STRING" id="1489064.WH96_18005"/>
<dbReference type="InterPro" id="IPR058548">
    <property type="entry name" value="MlaB-like_STAS"/>
</dbReference>
<dbReference type="AlphaFoldDB" id="A0A0H2MB30"/>
<feature type="domain" description="STAS" evidence="3">
    <location>
        <begin position="1"/>
        <end position="106"/>
    </location>
</feature>
<name>A0A0H2MB30_9PROT</name>
<dbReference type="Proteomes" id="UP000035444">
    <property type="component" value="Unassembled WGS sequence"/>
</dbReference>